<keyword evidence="2" id="KW-0347">Helicase</keyword>
<dbReference type="Pfam" id="PF04851">
    <property type="entry name" value="ResIII"/>
    <property type="match status" value="1"/>
</dbReference>
<keyword evidence="2" id="KW-0378">Hydrolase</keyword>
<dbReference type="SUPFAM" id="SSF52540">
    <property type="entry name" value="P-loop containing nucleoside triphosphate hydrolases"/>
    <property type="match status" value="2"/>
</dbReference>
<evidence type="ECO:0000313" key="2">
    <source>
        <dbReference type="EMBL" id="HIZ57944.1"/>
    </source>
</evidence>
<sequence length="874" mass="98958">MELKSYQKEVLADLARYLELVVELQSPAKAYTAFWNERNVMVGLGGMPNYVNVLPGVPHVCAKVPTGGGKTYIAASAVRTIFDAMPQRRAKAVVWLVPSDAILTQTSRALQNPNHPYRQRLDVDFGGRVEVYSKEQALMGQNINPSSVTEQLSVFVLSYDSFRTSKKDGRKAYQQNGYLADFAKWMNDPSALLADTDETALIQVIRFLNPVVIVDESHHATSELSVEMLQNFNPCFVLDLTATPKKNSNIISFVDASQLKRANMVKLPVIVYNRKSQADVYADAIAIRAKLEAQAKREQEISGCYIRPIVLFQAQPRTKADSTTYEKIKKTLLDGGIPEQEIAIKTGDKDELKNVDLLSPDCPIRYIVTVNALKEGWDCPFAYVLATVANRTSVVDVEQILGRVLRLPYTRKNKSEVLNLSYVITSSADFHQTVEKVVDGLNSAGFSSRDYRAQDIEIPVLAAPTAEPEQLSMVQSPEKEPEIPDVSGSDLKTRFDVAKQEAERSNDETTVQSDPMLAQALEQNKAYEDEINQADNTALSQAPLEVRDKMNQFRMNAEFAEEASTLRFPQFTLETMPSLFSDSYEILEKEHLEGGFSLRDKDAHIDFNTVSAEMARVDVDDSKDSAAKAWLLSGSDSFYFREWFNVQPSEKRLSLCKGMIKGRLSKMNCINDRELDEYINRVIGTLTEDQLSELEQSPYPYVVKIQEKVKHLLSQHRCRTFERWLEQDKIVCRPNYALPTVISPTSFTTMVPKSLYTAEEDMDKYEFKVVWKLASLDNVKWWHRNISRLGFQINGPVHAYPDLIVMLQSGKILMVETKGDHLDNDESKEKAKIGDQWAKLAGKQYKYYMVFETKQPDYPGAYSLERFMDIVKGM</sequence>
<organism evidence="2 3">
    <name type="scientific">Candidatus Faecalibacterium gallistercoris</name>
    <dbReference type="NCBI Taxonomy" id="2838579"/>
    <lineage>
        <taxon>Bacteria</taxon>
        <taxon>Bacillati</taxon>
        <taxon>Bacillota</taxon>
        <taxon>Clostridia</taxon>
        <taxon>Eubacteriales</taxon>
        <taxon>Oscillospiraceae</taxon>
        <taxon>Faecalibacterium</taxon>
    </lineage>
</organism>
<gene>
    <name evidence="2" type="ORF">H9725_05105</name>
</gene>
<dbReference type="GO" id="GO:0004386">
    <property type="term" value="F:helicase activity"/>
    <property type="evidence" value="ECO:0007669"/>
    <property type="project" value="UniProtKB-KW"/>
</dbReference>
<dbReference type="GO" id="GO:0003677">
    <property type="term" value="F:DNA binding"/>
    <property type="evidence" value="ECO:0007669"/>
    <property type="project" value="InterPro"/>
</dbReference>
<comment type="caution">
    <text evidence="2">The sequence shown here is derived from an EMBL/GenBank/DDBJ whole genome shotgun (WGS) entry which is preliminary data.</text>
</comment>
<name>A0A9D2JMJ7_9FIRM</name>
<dbReference type="AlphaFoldDB" id="A0A9D2JMJ7"/>
<evidence type="ECO:0000259" key="1">
    <source>
        <dbReference type="Pfam" id="PF04851"/>
    </source>
</evidence>
<feature type="domain" description="Helicase/UvrB N-terminal" evidence="1">
    <location>
        <begin position="1"/>
        <end position="245"/>
    </location>
</feature>
<keyword evidence="2" id="KW-0067">ATP-binding</keyword>
<accession>A0A9D2JMJ7</accession>
<dbReference type="InterPro" id="IPR027417">
    <property type="entry name" value="P-loop_NTPase"/>
</dbReference>
<dbReference type="Gene3D" id="3.40.50.300">
    <property type="entry name" value="P-loop containing nucleotide triphosphate hydrolases"/>
    <property type="match status" value="2"/>
</dbReference>
<dbReference type="PANTHER" id="PTHR47396">
    <property type="entry name" value="TYPE I RESTRICTION ENZYME ECOKI R PROTEIN"/>
    <property type="match status" value="1"/>
</dbReference>
<dbReference type="InterPro" id="IPR006935">
    <property type="entry name" value="Helicase/UvrB_N"/>
</dbReference>
<keyword evidence="2" id="KW-0547">Nucleotide-binding</keyword>
<dbReference type="EMBL" id="DXBJ01000034">
    <property type="protein sequence ID" value="HIZ57944.1"/>
    <property type="molecule type" value="Genomic_DNA"/>
</dbReference>
<proteinExistence type="predicted"/>
<dbReference type="GO" id="GO:0005524">
    <property type="term" value="F:ATP binding"/>
    <property type="evidence" value="ECO:0007669"/>
    <property type="project" value="InterPro"/>
</dbReference>
<evidence type="ECO:0000313" key="3">
    <source>
        <dbReference type="Proteomes" id="UP000824065"/>
    </source>
</evidence>
<reference evidence="2" key="1">
    <citation type="journal article" date="2021" name="PeerJ">
        <title>Extensive microbial diversity within the chicken gut microbiome revealed by metagenomics and culture.</title>
        <authorList>
            <person name="Gilroy R."/>
            <person name="Ravi A."/>
            <person name="Getino M."/>
            <person name="Pursley I."/>
            <person name="Horton D.L."/>
            <person name="Alikhan N.F."/>
            <person name="Baker D."/>
            <person name="Gharbi K."/>
            <person name="Hall N."/>
            <person name="Watson M."/>
            <person name="Adriaenssens E.M."/>
            <person name="Foster-Nyarko E."/>
            <person name="Jarju S."/>
            <person name="Secka A."/>
            <person name="Antonio M."/>
            <person name="Oren A."/>
            <person name="Chaudhuri R.R."/>
            <person name="La Ragione R."/>
            <person name="Hildebrand F."/>
            <person name="Pallen M.J."/>
        </authorList>
    </citation>
    <scope>NUCLEOTIDE SEQUENCE</scope>
    <source>
        <strain evidence="2">ChiBcec16-3735</strain>
    </source>
</reference>
<dbReference type="CDD" id="cd18785">
    <property type="entry name" value="SF2_C"/>
    <property type="match status" value="1"/>
</dbReference>
<dbReference type="Proteomes" id="UP000824065">
    <property type="component" value="Unassembled WGS sequence"/>
</dbReference>
<dbReference type="GO" id="GO:0005829">
    <property type="term" value="C:cytosol"/>
    <property type="evidence" value="ECO:0007669"/>
    <property type="project" value="TreeGrafter"/>
</dbReference>
<reference evidence="2" key="2">
    <citation type="submission" date="2021-04" db="EMBL/GenBank/DDBJ databases">
        <authorList>
            <person name="Gilroy R."/>
        </authorList>
    </citation>
    <scope>NUCLEOTIDE SEQUENCE</scope>
    <source>
        <strain evidence="2">ChiBcec16-3735</strain>
    </source>
</reference>
<dbReference type="InterPro" id="IPR050742">
    <property type="entry name" value="Helicase_Restrict-Modif_Enz"/>
</dbReference>
<dbReference type="GO" id="GO:0016787">
    <property type="term" value="F:hydrolase activity"/>
    <property type="evidence" value="ECO:0007669"/>
    <property type="project" value="InterPro"/>
</dbReference>
<dbReference type="PANTHER" id="PTHR47396:SF1">
    <property type="entry name" value="ATP-DEPENDENT HELICASE IRC3-RELATED"/>
    <property type="match status" value="1"/>
</dbReference>
<protein>
    <submittedName>
        <fullName evidence="2">DEAD/DEAH box helicase family protein</fullName>
    </submittedName>
</protein>